<proteinExistence type="predicted"/>
<dbReference type="PROSITE" id="PS50198">
    <property type="entry name" value="PPIC_PPIASE_2"/>
    <property type="match status" value="1"/>
</dbReference>
<gene>
    <name evidence="2" type="ORF">MNBD_GAMMA23-969</name>
</gene>
<evidence type="ECO:0000313" key="2">
    <source>
        <dbReference type="EMBL" id="VAW95329.1"/>
    </source>
</evidence>
<reference evidence="2" key="1">
    <citation type="submission" date="2018-06" db="EMBL/GenBank/DDBJ databases">
        <authorList>
            <person name="Zhirakovskaya E."/>
        </authorList>
    </citation>
    <scope>NUCLEOTIDE SEQUENCE</scope>
</reference>
<dbReference type="Pfam" id="PF00639">
    <property type="entry name" value="Rotamase"/>
    <property type="match status" value="1"/>
</dbReference>
<dbReference type="GO" id="GO:0003755">
    <property type="term" value="F:peptidyl-prolyl cis-trans isomerase activity"/>
    <property type="evidence" value="ECO:0007669"/>
    <property type="project" value="InterPro"/>
</dbReference>
<dbReference type="InterPro" id="IPR050245">
    <property type="entry name" value="PrsA_foldase"/>
</dbReference>
<name>A0A3B1AAS0_9ZZZZ</name>
<dbReference type="AlphaFoldDB" id="A0A3B1AAS0"/>
<organism evidence="2">
    <name type="scientific">hydrothermal vent metagenome</name>
    <dbReference type="NCBI Taxonomy" id="652676"/>
    <lineage>
        <taxon>unclassified sequences</taxon>
        <taxon>metagenomes</taxon>
        <taxon>ecological metagenomes</taxon>
    </lineage>
</organism>
<protein>
    <recommendedName>
        <fullName evidence="1">PpiC domain-containing protein</fullName>
    </recommendedName>
</protein>
<sequence length="276" mass="31685">MSHQASTLEMSKFLAPILTLALSASITLTSFNTYAAKAVATVNGKAISQKTFDAYIEHKQKQDPKFDAKKGRNILIQELVNRELMYQDALKKKLDKDKEVVFQLKQQRIDLLIKHAIRKTMLATPITDTELKLEYDRRVKSANVKEFKARHILVKTKDKALSVIKELDNGKNFIKLAKAYSTGPTGKNGGDLGWFNSRQMVPEFSKAVVNMEKGKYTKTPVQTKFGWHVIKLEDIRQMDPPKFSEIKNQVRIIMQNKKLQEYMAKLRKKSKIKINK</sequence>
<dbReference type="InterPro" id="IPR023058">
    <property type="entry name" value="PPIase_PpiC_CS"/>
</dbReference>
<dbReference type="Gene3D" id="1.10.8.1040">
    <property type="match status" value="1"/>
</dbReference>
<dbReference type="EMBL" id="UOFT01000045">
    <property type="protein sequence ID" value="VAW95329.1"/>
    <property type="molecule type" value="Genomic_DNA"/>
</dbReference>
<accession>A0A3B1AAS0</accession>
<evidence type="ECO:0000259" key="1">
    <source>
        <dbReference type="PROSITE" id="PS50198"/>
    </source>
</evidence>
<dbReference type="PROSITE" id="PS01096">
    <property type="entry name" value="PPIC_PPIASE_1"/>
    <property type="match status" value="1"/>
</dbReference>
<dbReference type="SUPFAM" id="SSF109998">
    <property type="entry name" value="Triger factor/SurA peptide-binding domain-like"/>
    <property type="match status" value="1"/>
</dbReference>
<dbReference type="InterPro" id="IPR046357">
    <property type="entry name" value="PPIase_dom_sf"/>
</dbReference>
<dbReference type="InterPro" id="IPR027304">
    <property type="entry name" value="Trigger_fact/SurA_dom_sf"/>
</dbReference>
<dbReference type="InterPro" id="IPR000297">
    <property type="entry name" value="PPIase_PpiC"/>
</dbReference>
<dbReference type="PANTHER" id="PTHR47245:SF2">
    <property type="entry name" value="PEPTIDYL-PROLYL CIS-TRANS ISOMERASE HP_0175-RELATED"/>
    <property type="match status" value="1"/>
</dbReference>
<dbReference type="SUPFAM" id="SSF54534">
    <property type="entry name" value="FKBP-like"/>
    <property type="match status" value="1"/>
</dbReference>
<dbReference type="Pfam" id="PF13624">
    <property type="entry name" value="SurA_N_3"/>
    <property type="match status" value="1"/>
</dbReference>
<dbReference type="PANTHER" id="PTHR47245">
    <property type="entry name" value="PEPTIDYLPROLYL ISOMERASE"/>
    <property type="match status" value="1"/>
</dbReference>
<feature type="domain" description="PpiC" evidence="1">
    <location>
        <begin position="144"/>
        <end position="234"/>
    </location>
</feature>
<dbReference type="Gene3D" id="3.10.50.40">
    <property type="match status" value="1"/>
</dbReference>